<proteinExistence type="predicted"/>
<protein>
    <recommendedName>
        <fullName evidence="2">Nudix hydrolase domain-containing protein</fullName>
    </recommendedName>
</protein>
<dbReference type="InterPro" id="IPR015797">
    <property type="entry name" value="NUDIX_hydrolase-like_dom_sf"/>
</dbReference>
<evidence type="ECO:0008006" key="2">
    <source>
        <dbReference type="Google" id="ProtNLM"/>
    </source>
</evidence>
<sequence length="92" mass="10992">MEEEGKIKAKIITKVGSNNYILWDKIEKKKIIKKVTFFLMEYVSESSLKYFDQEMVIERSWYTFEEANEKLAYDSEKVLLSKAKKRLESLIK</sequence>
<reference evidence="1" key="1">
    <citation type="submission" date="2019-08" db="EMBL/GenBank/DDBJ databases">
        <authorList>
            <person name="Kucharzyk K."/>
            <person name="Murdoch R.W."/>
            <person name="Higgins S."/>
            <person name="Loffler F."/>
        </authorList>
    </citation>
    <scope>NUCLEOTIDE SEQUENCE</scope>
</reference>
<organism evidence="1">
    <name type="scientific">bioreactor metagenome</name>
    <dbReference type="NCBI Taxonomy" id="1076179"/>
    <lineage>
        <taxon>unclassified sequences</taxon>
        <taxon>metagenomes</taxon>
        <taxon>ecological metagenomes</taxon>
    </lineage>
</organism>
<dbReference type="SUPFAM" id="SSF55811">
    <property type="entry name" value="Nudix"/>
    <property type="match status" value="1"/>
</dbReference>
<comment type="caution">
    <text evidence="1">The sequence shown here is derived from an EMBL/GenBank/DDBJ whole genome shotgun (WGS) entry which is preliminary data.</text>
</comment>
<accession>A0A645FPA8</accession>
<name>A0A645FPA8_9ZZZZ</name>
<evidence type="ECO:0000313" key="1">
    <source>
        <dbReference type="EMBL" id="MPN15422.1"/>
    </source>
</evidence>
<dbReference type="AlphaFoldDB" id="A0A645FPA8"/>
<dbReference type="Gene3D" id="3.90.79.10">
    <property type="entry name" value="Nucleoside Triphosphate Pyrophosphohydrolase"/>
    <property type="match status" value="1"/>
</dbReference>
<dbReference type="EMBL" id="VSSQ01062182">
    <property type="protein sequence ID" value="MPN15422.1"/>
    <property type="molecule type" value="Genomic_DNA"/>
</dbReference>
<gene>
    <name evidence="1" type="ORF">SDC9_162754</name>
</gene>